<dbReference type="PROSITE" id="PS50887">
    <property type="entry name" value="GGDEF"/>
    <property type="match status" value="1"/>
</dbReference>
<proteinExistence type="predicted"/>
<dbReference type="InterPro" id="IPR029787">
    <property type="entry name" value="Nucleotide_cyclase"/>
</dbReference>
<evidence type="ECO:0000313" key="5">
    <source>
        <dbReference type="Proteomes" id="UP000295621"/>
    </source>
</evidence>
<dbReference type="FunFam" id="3.30.70.270:FF:000001">
    <property type="entry name" value="Diguanylate cyclase domain protein"/>
    <property type="match status" value="1"/>
</dbReference>
<dbReference type="GO" id="GO:0043709">
    <property type="term" value="P:cell adhesion involved in single-species biofilm formation"/>
    <property type="evidence" value="ECO:0007669"/>
    <property type="project" value="TreeGrafter"/>
</dbReference>
<feature type="transmembrane region" description="Helical" evidence="2">
    <location>
        <begin position="120"/>
        <end position="144"/>
    </location>
</feature>
<dbReference type="GO" id="GO:0005886">
    <property type="term" value="C:plasma membrane"/>
    <property type="evidence" value="ECO:0007669"/>
    <property type="project" value="TreeGrafter"/>
</dbReference>
<dbReference type="RefSeq" id="WP_131979790.1">
    <property type="nucleotide sequence ID" value="NZ_SMKL01000007.1"/>
</dbReference>
<dbReference type="Pfam" id="PF00990">
    <property type="entry name" value="GGDEF"/>
    <property type="match status" value="1"/>
</dbReference>
<dbReference type="GO" id="GO:1902201">
    <property type="term" value="P:negative regulation of bacterial-type flagellum-dependent cell motility"/>
    <property type="evidence" value="ECO:0007669"/>
    <property type="project" value="TreeGrafter"/>
</dbReference>
<keyword evidence="2" id="KW-0472">Membrane</keyword>
<organism evidence="4 5">
    <name type="scientific">Jiangella ureilytica</name>
    <dbReference type="NCBI Taxonomy" id="2530374"/>
    <lineage>
        <taxon>Bacteria</taxon>
        <taxon>Bacillati</taxon>
        <taxon>Actinomycetota</taxon>
        <taxon>Actinomycetes</taxon>
        <taxon>Jiangellales</taxon>
        <taxon>Jiangellaceae</taxon>
        <taxon>Jiangella</taxon>
    </lineage>
</organism>
<dbReference type="CDD" id="cd01949">
    <property type="entry name" value="GGDEF"/>
    <property type="match status" value="1"/>
</dbReference>
<gene>
    <name evidence="4" type="ORF">E1212_04585</name>
</gene>
<feature type="transmembrane region" description="Helical" evidence="2">
    <location>
        <begin position="209"/>
        <end position="239"/>
    </location>
</feature>
<accession>A0A4R4RVP6</accession>
<dbReference type="PANTHER" id="PTHR45138:SF9">
    <property type="entry name" value="DIGUANYLATE CYCLASE DGCM-RELATED"/>
    <property type="match status" value="1"/>
</dbReference>
<dbReference type="AlphaFoldDB" id="A0A4R4RVP6"/>
<dbReference type="EMBL" id="SMKL01000007">
    <property type="protein sequence ID" value="TDC53766.1"/>
    <property type="molecule type" value="Genomic_DNA"/>
</dbReference>
<dbReference type="InterPro" id="IPR043128">
    <property type="entry name" value="Rev_trsase/Diguanyl_cyclase"/>
</dbReference>
<keyword evidence="2" id="KW-0812">Transmembrane</keyword>
<dbReference type="InterPro" id="IPR000160">
    <property type="entry name" value="GGDEF_dom"/>
</dbReference>
<protein>
    <submittedName>
        <fullName evidence="4">GGDEF domain-containing protein</fullName>
    </submittedName>
</protein>
<dbReference type="GO" id="GO:0052621">
    <property type="term" value="F:diguanylate cyclase activity"/>
    <property type="evidence" value="ECO:0007669"/>
    <property type="project" value="TreeGrafter"/>
</dbReference>
<dbReference type="Proteomes" id="UP000295621">
    <property type="component" value="Unassembled WGS sequence"/>
</dbReference>
<dbReference type="Gene3D" id="3.30.70.270">
    <property type="match status" value="1"/>
</dbReference>
<dbReference type="SMART" id="SM00267">
    <property type="entry name" value="GGDEF"/>
    <property type="match status" value="1"/>
</dbReference>
<dbReference type="OrthoDB" id="23692at2"/>
<feature type="transmembrane region" description="Helical" evidence="2">
    <location>
        <begin position="83"/>
        <end position="108"/>
    </location>
</feature>
<feature type="transmembrane region" description="Helical" evidence="2">
    <location>
        <begin position="43"/>
        <end position="63"/>
    </location>
</feature>
<keyword evidence="5" id="KW-1185">Reference proteome</keyword>
<name>A0A4R4RVP6_9ACTN</name>
<dbReference type="NCBIfam" id="TIGR00254">
    <property type="entry name" value="GGDEF"/>
    <property type="match status" value="1"/>
</dbReference>
<feature type="region of interest" description="Disordered" evidence="1">
    <location>
        <begin position="418"/>
        <end position="444"/>
    </location>
</feature>
<dbReference type="PANTHER" id="PTHR45138">
    <property type="entry name" value="REGULATORY COMPONENTS OF SENSORY TRANSDUCTION SYSTEM"/>
    <property type="match status" value="1"/>
</dbReference>
<sequence length="444" mass="47192">MVAGWALWQAPAPVRILVLLVSAVAVGTSVGTAFLFPVTTTDLTRFAILAVCAVIAIELTRHIERRRVYGHSSSVAYIDTKAVWSFAAVIVLPPVFATLMVVLTYVLSWTRVQHERPGGLVYRWTFSGATVLCGTQAAVAVLALGMHSYPGAPATAGLDGLADLGIIVLAATLRWGLNVALIMAAIALSKPNIQARELFSNFGEQMLEAGAMGLGLVAAAIVVANPFVMPGIVIAMVALHRGILVNQYQQASRTDAKTGLSTAGWWHDFAEQALVRARDHGSTLGLLIVDLDHFKRLNDTFGHPHGDRVLKAVAEELIAEIRNEDACGRWGGEEFVVVLPDVGDRTNLRNVAERIRRRIQSVVVEPPAHLTQTGDATVTASVGGAVFPSPAINSLDELLLAADTALYAAKNAGRNTVRLSGADQPAGPSQQPLPHRAEPPSATS</sequence>
<reference evidence="4 5" key="1">
    <citation type="submission" date="2019-02" db="EMBL/GenBank/DDBJ databases">
        <title>Draft genome sequences of novel Actinobacteria.</title>
        <authorList>
            <person name="Sahin N."/>
            <person name="Ay H."/>
            <person name="Saygin H."/>
        </authorList>
    </citation>
    <scope>NUCLEOTIDE SEQUENCE [LARGE SCALE GENOMIC DNA]</scope>
    <source>
        <strain evidence="4 5">KC603</strain>
    </source>
</reference>
<evidence type="ECO:0000259" key="3">
    <source>
        <dbReference type="PROSITE" id="PS50887"/>
    </source>
</evidence>
<feature type="transmembrane region" description="Helical" evidence="2">
    <location>
        <begin position="164"/>
        <end position="188"/>
    </location>
</feature>
<evidence type="ECO:0000256" key="2">
    <source>
        <dbReference type="SAM" id="Phobius"/>
    </source>
</evidence>
<feature type="domain" description="GGDEF" evidence="3">
    <location>
        <begin position="282"/>
        <end position="422"/>
    </location>
</feature>
<comment type="caution">
    <text evidence="4">The sequence shown here is derived from an EMBL/GenBank/DDBJ whole genome shotgun (WGS) entry which is preliminary data.</text>
</comment>
<feature type="transmembrane region" description="Helical" evidence="2">
    <location>
        <begin position="12"/>
        <end position="36"/>
    </location>
</feature>
<dbReference type="SUPFAM" id="SSF55073">
    <property type="entry name" value="Nucleotide cyclase"/>
    <property type="match status" value="1"/>
</dbReference>
<evidence type="ECO:0000256" key="1">
    <source>
        <dbReference type="SAM" id="MobiDB-lite"/>
    </source>
</evidence>
<keyword evidence="2" id="KW-1133">Transmembrane helix</keyword>
<evidence type="ECO:0000313" key="4">
    <source>
        <dbReference type="EMBL" id="TDC53766.1"/>
    </source>
</evidence>
<dbReference type="InterPro" id="IPR050469">
    <property type="entry name" value="Diguanylate_Cyclase"/>
</dbReference>